<organism evidence="8 9">
    <name type="scientific">Caldilinea aerophila (strain DSM 14535 / JCM 11387 / NBRC 104270 / STL-6-O1)</name>
    <dbReference type="NCBI Taxonomy" id="926550"/>
    <lineage>
        <taxon>Bacteria</taxon>
        <taxon>Bacillati</taxon>
        <taxon>Chloroflexota</taxon>
        <taxon>Caldilineae</taxon>
        <taxon>Caldilineales</taxon>
        <taxon>Caldilineaceae</taxon>
        <taxon>Caldilinea</taxon>
    </lineage>
</organism>
<dbReference type="GO" id="GO:0004851">
    <property type="term" value="F:uroporphyrin-III C-methyltransferase activity"/>
    <property type="evidence" value="ECO:0007669"/>
    <property type="project" value="UniProtKB-EC"/>
</dbReference>
<dbReference type="FunFam" id="3.30.950.10:FF:000001">
    <property type="entry name" value="Siroheme synthase"/>
    <property type="match status" value="1"/>
</dbReference>
<dbReference type="PATRIC" id="fig|926550.5.peg.2089"/>
<dbReference type="PROSITE" id="PS00840">
    <property type="entry name" value="SUMT_2"/>
    <property type="match status" value="1"/>
</dbReference>
<protein>
    <recommendedName>
        <fullName evidence="1">uroporphyrinogen-III C-methyltransferase</fullName>
        <ecNumber evidence="1">2.1.1.107</ecNumber>
    </recommendedName>
</protein>
<dbReference type="Pfam" id="PF00590">
    <property type="entry name" value="TP_methylase"/>
    <property type="match status" value="1"/>
</dbReference>
<evidence type="ECO:0000313" key="8">
    <source>
        <dbReference type="EMBL" id="BAL99916.1"/>
    </source>
</evidence>
<dbReference type="AlphaFoldDB" id="I0I3S9"/>
<keyword evidence="2 6" id="KW-0489">Methyltransferase</keyword>
<dbReference type="HOGENOM" id="CLU_011276_7_0_0"/>
<dbReference type="GO" id="GO:0019354">
    <property type="term" value="P:siroheme biosynthetic process"/>
    <property type="evidence" value="ECO:0007669"/>
    <property type="project" value="InterPro"/>
</dbReference>
<dbReference type="EC" id="2.1.1.107" evidence="1"/>
<keyword evidence="3 6" id="KW-0808">Transferase</keyword>
<name>I0I3S9_CALAS</name>
<evidence type="ECO:0000256" key="6">
    <source>
        <dbReference type="RuleBase" id="RU003960"/>
    </source>
</evidence>
<keyword evidence="9" id="KW-1185">Reference proteome</keyword>
<dbReference type="InterPro" id="IPR003043">
    <property type="entry name" value="Uropor_MeTrfase_CS"/>
</dbReference>
<evidence type="ECO:0000256" key="5">
    <source>
        <dbReference type="ARBA" id="ARBA00023244"/>
    </source>
</evidence>
<comment type="similarity">
    <text evidence="6">Belongs to the precorrin methyltransferase family.</text>
</comment>
<gene>
    <name evidence="8" type="ordered locus">CLDAP_18770</name>
</gene>
<dbReference type="Proteomes" id="UP000007880">
    <property type="component" value="Chromosome"/>
</dbReference>
<dbReference type="PANTHER" id="PTHR45790">
    <property type="entry name" value="SIROHEME SYNTHASE-RELATED"/>
    <property type="match status" value="1"/>
</dbReference>
<keyword evidence="5" id="KW-0627">Porphyrin biosynthesis</keyword>
<dbReference type="OrthoDB" id="9815856at2"/>
<dbReference type="InterPro" id="IPR014777">
    <property type="entry name" value="4pyrrole_Mease_sub1"/>
</dbReference>
<dbReference type="KEGG" id="cap:CLDAP_18770"/>
<feature type="domain" description="Tetrapyrrole methylase" evidence="7">
    <location>
        <begin position="15"/>
        <end position="223"/>
    </location>
</feature>
<keyword evidence="4" id="KW-0949">S-adenosyl-L-methionine</keyword>
<sequence>MNNQNKCPNGIIGAVYLVGAGPGAPDLITLRGAELLRRAGAVLYDALANNALLGLTRDDAELIYVGKRAGAHALSQQEINHLLLEKACQHLVVVRLKGGDPFVFGRGGEEMEFLHRHGVPVEVVPGVSSAIAGPAAAGIPVTHRSVSRSFAVVTGHTVDGLDAPNWQALAQIDTLVVLMGVATAGEIARRLIAAGRSPETPAAVVQSATLPDQRQVIATLATLVQAMRDAKIGTPAVLVIGEVVRLAQVVPTPLTWPAPMLRKELTPAPS</sequence>
<evidence type="ECO:0000256" key="3">
    <source>
        <dbReference type="ARBA" id="ARBA00022679"/>
    </source>
</evidence>
<evidence type="ECO:0000256" key="1">
    <source>
        <dbReference type="ARBA" id="ARBA00012162"/>
    </source>
</evidence>
<dbReference type="GO" id="GO:0032259">
    <property type="term" value="P:methylation"/>
    <property type="evidence" value="ECO:0007669"/>
    <property type="project" value="UniProtKB-KW"/>
</dbReference>
<dbReference type="STRING" id="926550.CLDAP_18770"/>
<dbReference type="Gene3D" id="3.40.1010.10">
    <property type="entry name" value="Cobalt-precorrin-4 Transmethylase, Domain 1"/>
    <property type="match status" value="1"/>
</dbReference>
<dbReference type="RefSeq" id="WP_014433154.1">
    <property type="nucleotide sequence ID" value="NC_017079.1"/>
</dbReference>
<dbReference type="InterPro" id="IPR014776">
    <property type="entry name" value="4pyrrole_Mease_sub2"/>
</dbReference>
<dbReference type="InterPro" id="IPR050161">
    <property type="entry name" value="Siro_Cobalamin_biosynth"/>
</dbReference>
<reference evidence="8 9" key="1">
    <citation type="submission" date="2012-02" db="EMBL/GenBank/DDBJ databases">
        <title>Complete genome sequence of Caldilinea aerophila DSM 14535 (= NBRC 102666).</title>
        <authorList>
            <person name="Oguchi A."/>
            <person name="Hosoyama A."/>
            <person name="Sekine M."/>
            <person name="Fukai R."/>
            <person name="Kato Y."/>
            <person name="Nakamura S."/>
            <person name="Hanada S."/>
            <person name="Yamazaki S."/>
            <person name="Fujita N."/>
        </authorList>
    </citation>
    <scope>NUCLEOTIDE SEQUENCE [LARGE SCALE GENOMIC DNA]</scope>
    <source>
        <strain evidence="9">DSM 14535 / JCM 11387 / NBRC 104270 / STL-6-O1</strain>
    </source>
</reference>
<accession>I0I3S9</accession>
<dbReference type="InterPro" id="IPR006366">
    <property type="entry name" value="CobA/CysG_C"/>
</dbReference>
<dbReference type="InterPro" id="IPR035996">
    <property type="entry name" value="4pyrrol_Methylase_sf"/>
</dbReference>
<dbReference type="InterPro" id="IPR000878">
    <property type="entry name" value="4pyrrol_Mease"/>
</dbReference>
<proteinExistence type="inferred from homology"/>
<dbReference type="PROSITE" id="PS00839">
    <property type="entry name" value="SUMT_1"/>
    <property type="match status" value="1"/>
</dbReference>
<dbReference type="PANTHER" id="PTHR45790:SF3">
    <property type="entry name" value="S-ADENOSYL-L-METHIONINE-DEPENDENT UROPORPHYRINOGEN III METHYLTRANSFERASE, CHLOROPLASTIC"/>
    <property type="match status" value="1"/>
</dbReference>
<evidence type="ECO:0000256" key="4">
    <source>
        <dbReference type="ARBA" id="ARBA00022691"/>
    </source>
</evidence>
<dbReference type="NCBIfam" id="TIGR01469">
    <property type="entry name" value="cobA_cysG_Cterm"/>
    <property type="match status" value="1"/>
</dbReference>
<dbReference type="Gene3D" id="3.30.950.10">
    <property type="entry name" value="Methyltransferase, Cobalt-precorrin-4 Transmethylase, Domain 2"/>
    <property type="match status" value="1"/>
</dbReference>
<dbReference type="SUPFAM" id="SSF53790">
    <property type="entry name" value="Tetrapyrrole methylase"/>
    <property type="match status" value="1"/>
</dbReference>
<dbReference type="NCBIfam" id="NF004790">
    <property type="entry name" value="PRK06136.1"/>
    <property type="match status" value="1"/>
</dbReference>
<evidence type="ECO:0000313" key="9">
    <source>
        <dbReference type="Proteomes" id="UP000007880"/>
    </source>
</evidence>
<evidence type="ECO:0000256" key="2">
    <source>
        <dbReference type="ARBA" id="ARBA00022603"/>
    </source>
</evidence>
<dbReference type="CDD" id="cd11642">
    <property type="entry name" value="SUMT"/>
    <property type="match status" value="1"/>
</dbReference>
<evidence type="ECO:0000259" key="7">
    <source>
        <dbReference type="Pfam" id="PF00590"/>
    </source>
</evidence>
<dbReference type="FunFam" id="3.40.1010.10:FF:000001">
    <property type="entry name" value="Siroheme synthase"/>
    <property type="match status" value="1"/>
</dbReference>
<dbReference type="eggNOG" id="COG0007">
    <property type="taxonomic scope" value="Bacteria"/>
</dbReference>
<dbReference type="EMBL" id="AP012337">
    <property type="protein sequence ID" value="BAL99916.1"/>
    <property type="molecule type" value="Genomic_DNA"/>
</dbReference>